<dbReference type="InterPro" id="IPR050276">
    <property type="entry name" value="MshD_Acetyltransferase"/>
</dbReference>
<evidence type="ECO:0000313" key="2">
    <source>
        <dbReference type="EMBL" id="MBG6084390.1"/>
    </source>
</evidence>
<dbReference type="Gene3D" id="3.40.630.30">
    <property type="match status" value="1"/>
</dbReference>
<gene>
    <name evidence="2" type="ORF">IW252_001157</name>
</gene>
<keyword evidence="3" id="KW-1185">Reference proteome</keyword>
<dbReference type="RefSeq" id="WP_196835708.1">
    <property type="nucleotide sequence ID" value="NZ_JADOTZ010000001.1"/>
</dbReference>
<dbReference type="InterPro" id="IPR016181">
    <property type="entry name" value="Acyl_CoA_acyltransferase"/>
</dbReference>
<organism evidence="2 3">
    <name type="scientific">Zhihengliuella flava</name>
    <dbReference type="NCBI Taxonomy" id="1285193"/>
    <lineage>
        <taxon>Bacteria</taxon>
        <taxon>Bacillati</taxon>
        <taxon>Actinomycetota</taxon>
        <taxon>Actinomycetes</taxon>
        <taxon>Micrococcales</taxon>
        <taxon>Micrococcaceae</taxon>
        <taxon>Zhihengliuella</taxon>
    </lineage>
</organism>
<evidence type="ECO:0000313" key="3">
    <source>
        <dbReference type="Proteomes" id="UP000625033"/>
    </source>
</evidence>
<keyword evidence="2" id="KW-0012">Acyltransferase</keyword>
<keyword evidence="2" id="KW-0808">Transferase</keyword>
<dbReference type="GO" id="GO:0016747">
    <property type="term" value="F:acyltransferase activity, transferring groups other than amino-acyl groups"/>
    <property type="evidence" value="ECO:0007669"/>
    <property type="project" value="InterPro"/>
</dbReference>
<dbReference type="PANTHER" id="PTHR43617">
    <property type="entry name" value="L-AMINO ACID N-ACETYLTRANSFERASE"/>
    <property type="match status" value="1"/>
</dbReference>
<accession>A0A931DCS1</accession>
<dbReference type="InterPro" id="IPR000182">
    <property type="entry name" value="GNAT_dom"/>
</dbReference>
<name>A0A931DCS1_9MICC</name>
<reference evidence="2" key="1">
    <citation type="submission" date="2020-11" db="EMBL/GenBank/DDBJ databases">
        <title>Sequencing the genomes of 1000 actinobacteria strains.</title>
        <authorList>
            <person name="Klenk H.-P."/>
        </authorList>
    </citation>
    <scope>NUCLEOTIDE SEQUENCE</scope>
    <source>
        <strain evidence="2">DSM 26152</strain>
    </source>
</reference>
<dbReference type="PROSITE" id="PS51186">
    <property type="entry name" value="GNAT"/>
    <property type="match status" value="1"/>
</dbReference>
<comment type="caution">
    <text evidence="2">The sequence shown here is derived from an EMBL/GenBank/DDBJ whole genome shotgun (WGS) entry which is preliminary data.</text>
</comment>
<feature type="domain" description="N-acetyltransferase" evidence="1">
    <location>
        <begin position="1"/>
        <end position="147"/>
    </location>
</feature>
<dbReference type="AlphaFoldDB" id="A0A931DCS1"/>
<evidence type="ECO:0000259" key="1">
    <source>
        <dbReference type="PROSITE" id="PS51186"/>
    </source>
</evidence>
<dbReference type="PANTHER" id="PTHR43617:SF2">
    <property type="entry name" value="UPF0039 PROTEIN SLL0451"/>
    <property type="match status" value="1"/>
</dbReference>
<dbReference type="CDD" id="cd04301">
    <property type="entry name" value="NAT_SF"/>
    <property type="match status" value="1"/>
</dbReference>
<dbReference type="Pfam" id="PF13508">
    <property type="entry name" value="Acetyltransf_7"/>
    <property type="match status" value="1"/>
</dbReference>
<protein>
    <submittedName>
        <fullName evidence="2">Acetyltransferase</fullName>
        <ecNumber evidence="2">2.3.1.-</ecNumber>
    </submittedName>
</protein>
<dbReference type="Proteomes" id="UP000625033">
    <property type="component" value="Unassembled WGS sequence"/>
</dbReference>
<dbReference type="EC" id="2.3.1.-" evidence="2"/>
<dbReference type="EMBL" id="JADOTZ010000001">
    <property type="protein sequence ID" value="MBG6084390.1"/>
    <property type="molecule type" value="Genomic_DNA"/>
</dbReference>
<dbReference type="SUPFAM" id="SSF55729">
    <property type="entry name" value="Acyl-CoA N-acyltransferases (Nat)"/>
    <property type="match status" value="1"/>
</dbReference>
<proteinExistence type="predicted"/>
<sequence length="163" mass="17077">MQIRLERAQDTDAIRALIEEAFVPVEHSDGSEPRIVDQLRRDGDLTLSLVADDGGTIVGHIAFSPVSAGRAMTGWFGLGPVSVAPHRQGEGIGRALIEAGLAALRERGAAGCALLGDPALYSRFGFASGALTYQGLPPEYIQHLTLDGSAAPHGELTYAPAFG</sequence>